<evidence type="ECO:0000313" key="5">
    <source>
        <dbReference type="EMBL" id="ODV71290.1"/>
    </source>
</evidence>
<feature type="coiled-coil region" evidence="3">
    <location>
        <begin position="1065"/>
        <end position="1092"/>
    </location>
</feature>
<name>A0A1E4RVM6_CYBJN</name>
<feature type="coiled-coil region" evidence="3">
    <location>
        <begin position="894"/>
        <end position="952"/>
    </location>
</feature>
<feature type="compositionally biased region" description="Polar residues" evidence="4">
    <location>
        <begin position="29"/>
        <end position="45"/>
    </location>
</feature>
<keyword evidence="2" id="KW-0677">Repeat</keyword>
<dbReference type="AlphaFoldDB" id="A0A1E4RVM6"/>
<proteinExistence type="predicted"/>
<evidence type="ECO:0000313" key="6">
    <source>
        <dbReference type="Proteomes" id="UP000094389"/>
    </source>
</evidence>
<dbReference type="Proteomes" id="UP000094389">
    <property type="component" value="Unassembled WGS sequence"/>
</dbReference>
<keyword evidence="3" id="KW-0175">Coiled coil</keyword>
<dbReference type="SUPFAM" id="SSF117281">
    <property type="entry name" value="Kelch motif"/>
    <property type="match status" value="1"/>
</dbReference>
<feature type="region of interest" description="Disordered" evidence="4">
    <location>
        <begin position="574"/>
        <end position="681"/>
    </location>
</feature>
<gene>
    <name evidence="5" type="ORF">CYBJADRAFT_169515</name>
</gene>
<evidence type="ECO:0000256" key="3">
    <source>
        <dbReference type="SAM" id="Coils"/>
    </source>
</evidence>
<organism evidence="5 6">
    <name type="scientific">Cyberlindnera jadinii (strain ATCC 18201 / CBS 1600 / BCRC 20928 / JCM 3617 / NBRC 0987 / NRRL Y-1542)</name>
    <name type="common">Torula yeast</name>
    <name type="synonym">Candida utilis</name>
    <dbReference type="NCBI Taxonomy" id="983966"/>
    <lineage>
        <taxon>Eukaryota</taxon>
        <taxon>Fungi</taxon>
        <taxon>Dikarya</taxon>
        <taxon>Ascomycota</taxon>
        <taxon>Saccharomycotina</taxon>
        <taxon>Saccharomycetes</taxon>
        <taxon>Phaffomycetales</taxon>
        <taxon>Phaffomycetaceae</taxon>
        <taxon>Cyberlindnera</taxon>
    </lineage>
</organism>
<feature type="coiled-coil region" evidence="3">
    <location>
        <begin position="793"/>
        <end position="838"/>
    </location>
</feature>
<dbReference type="RefSeq" id="XP_020068329.1">
    <property type="nucleotide sequence ID" value="XM_020215815.1"/>
</dbReference>
<dbReference type="STRING" id="983966.A0A1E4RVM6"/>
<protein>
    <submittedName>
        <fullName evidence="5">Uncharacterized protein</fullName>
    </submittedName>
</protein>
<feature type="compositionally biased region" description="Low complexity" evidence="4">
    <location>
        <begin position="109"/>
        <end position="136"/>
    </location>
</feature>
<dbReference type="Pfam" id="PF24681">
    <property type="entry name" value="Kelch_KLHDC2_KLHL20_DRC7"/>
    <property type="match status" value="1"/>
</dbReference>
<feature type="coiled-coil region" evidence="3">
    <location>
        <begin position="996"/>
        <end position="1023"/>
    </location>
</feature>
<dbReference type="OrthoDB" id="45365at2759"/>
<evidence type="ECO:0000256" key="2">
    <source>
        <dbReference type="ARBA" id="ARBA00022737"/>
    </source>
</evidence>
<dbReference type="InterPro" id="IPR015915">
    <property type="entry name" value="Kelch-typ_b-propeller"/>
</dbReference>
<feature type="region of interest" description="Disordered" evidence="4">
    <location>
        <begin position="1"/>
        <end position="140"/>
    </location>
</feature>
<dbReference type="Gene3D" id="2.120.10.80">
    <property type="entry name" value="Kelch-type beta propeller"/>
    <property type="match status" value="2"/>
</dbReference>
<sequence>MMTPFKFGKKKHKEADTPQKRAASGEGHSPQTSMNSAGSKAQGSPSLPKGLPSQSSSSITTGQQFQNVNATPLGFDHNNNIYNQRSPQRGNVAPSPHQRQFGSAPAYDPFQQQQNGFNQNQQGNFQQSSPSQSHFQYKPNTPWSRTKLLFSPFPRYRHGASQHANERNELFVMGGLHNTSVYGDTWIIKQDQETGQFQTLQVEISDNSPSPRVGHASTTCGNAFVVFGGDTVTNDDGEIDNDLYLFNTSSHTWTIPRPTGRKPTGRYGHTIGVISVRNFDSKLFLYGGQLDDAIHNDLVMFNLSSFRRPDCHWEWITPADPVRPPPLTNHTMDVYDNKLWLFGGSTGHKLVNDLWVYDPASNKWDNPKTFGTPPPPVEEHASVIHKDCLIIYGGKDSAGQAFQDFFFLNLITKTWFVMNRYPLSPQGKYGHTLSITKDNKLLVLGGQLAEYARLGENLEPSEEDNGVGTLLTMLDVSNLERLVPGLQQYGTPANSSNQERFAGSSIFTPASVKNLSPEKKMLPSPGNFDNANNSRGTPGLKGATVIGTGVATGTAVGTAWNAKNAEAVYNREHEAEPLPSDLSHSTTTHQSDTETKSPDDDAMTPKRSVVSVDDDVDLPLQMPAPLTNSKVDVPAPTSSENSTVPLPGALSKDIENSVNSGNSLDIHKDNGSSKPYGMHSTARSSDILDSYTAYSPATIDEDNDDTPRASVLDHVPSSNVDGDMTGTSNETTHGISTAVGTAATAGVAGLLGAVTVGTSSKNNVTGANVGSLNKSAIQTSSAGTVSGISSDEKQRYKEVIDALSKELDALKLSTTESVKAASDKINSLETENIKLKEQINGTYPKEIQDDDENSVKRRFIKLDTDYQLLNKEHEKAKARSTEVESVFTQNLIDLQKLNSIIQSQQETIESQEQALELAKTHESEVNELKSKLEILEKEKAELLEANQKALSESHEEVKKLNVGLSTFLAQYLSKDETTGEYVSKSLATSPQNDETATSLQSHIDELLKENEQISQSKASLEREIADSKKYASEVETLKLKLAELSKIEDSYKESVYSVNTANRALQISQSELTKEKELNSKLQNELDELRLFGSKKTSRNVTPIVNDFSNKDNDEDNDVTNARYNLKIRDLQAELYIIKKERDDLKDEALSLKKKLYNATNP</sequence>
<dbReference type="GeneID" id="30990211"/>
<feature type="compositionally biased region" description="Polar residues" evidence="4">
    <location>
        <begin position="626"/>
        <end position="644"/>
    </location>
</feature>
<feature type="compositionally biased region" description="Polar residues" evidence="4">
    <location>
        <begin position="77"/>
        <end position="89"/>
    </location>
</feature>
<dbReference type="PANTHER" id="PTHR46093:SF18">
    <property type="entry name" value="FIBRONECTIN TYPE-III DOMAIN-CONTAINING PROTEIN"/>
    <property type="match status" value="1"/>
</dbReference>
<keyword evidence="1" id="KW-0880">Kelch repeat</keyword>
<keyword evidence="6" id="KW-1185">Reference proteome</keyword>
<feature type="compositionally biased region" description="Polar residues" evidence="4">
    <location>
        <begin position="59"/>
        <end position="70"/>
    </location>
</feature>
<feature type="region of interest" description="Disordered" evidence="4">
    <location>
        <begin position="516"/>
        <end position="540"/>
    </location>
</feature>
<dbReference type="PANTHER" id="PTHR46093">
    <property type="entry name" value="ACYL-COA-BINDING DOMAIN-CONTAINING PROTEIN 5"/>
    <property type="match status" value="1"/>
</dbReference>
<feature type="compositionally biased region" description="Polar residues" evidence="4">
    <location>
        <begin position="527"/>
        <end position="536"/>
    </location>
</feature>
<evidence type="ECO:0000256" key="1">
    <source>
        <dbReference type="ARBA" id="ARBA00022441"/>
    </source>
</evidence>
<dbReference type="OMA" id="WNRIKLQ"/>
<reference evidence="5 6" key="1">
    <citation type="journal article" date="2016" name="Proc. Natl. Acad. Sci. U.S.A.">
        <title>Comparative genomics of biotechnologically important yeasts.</title>
        <authorList>
            <person name="Riley R."/>
            <person name="Haridas S."/>
            <person name="Wolfe K.H."/>
            <person name="Lopes M.R."/>
            <person name="Hittinger C.T."/>
            <person name="Goeker M."/>
            <person name="Salamov A.A."/>
            <person name="Wisecaver J.H."/>
            <person name="Long T.M."/>
            <person name="Calvey C.H."/>
            <person name="Aerts A.L."/>
            <person name="Barry K.W."/>
            <person name="Choi C."/>
            <person name="Clum A."/>
            <person name="Coughlan A.Y."/>
            <person name="Deshpande S."/>
            <person name="Douglass A.P."/>
            <person name="Hanson S.J."/>
            <person name="Klenk H.-P."/>
            <person name="LaButti K.M."/>
            <person name="Lapidus A."/>
            <person name="Lindquist E.A."/>
            <person name="Lipzen A.M."/>
            <person name="Meier-Kolthoff J.P."/>
            <person name="Ohm R.A."/>
            <person name="Otillar R.P."/>
            <person name="Pangilinan J.L."/>
            <person name="Peng Y."/>
            <person name="Rokas A."/>
            <person name="Rosa C.A."/>
            <person name="Scheuner C."/>
            <person name="Sibirny A.A."/>
            <person name="Slot J.C."/>
            <person name="Stielow J.B."/>
            <person name="Sun H."/>
            <person name="Kurtzman C.P."/>
            <person name="Blackwell M."/>
            <person name="Grigoriev I.V."/>
            <person name="Jeffries T.W."/>
        </authorList>
    </citation>
    <scope>NUCLEOTIDE SEQUENCE [LARGE SCALE GENOMIC DNA]</scope>
    <source>
        <strain evidence="6">ATCC 18201 / CBS 1600 / BCRC 20928 / JCM 3617 / NBRC 0987 / NRRL Y-1542</strain>
    </source>
</reference>
<evidence type="ECO:0000256" key="4">
    <source>
        <dbReference type="SAM" id="MobiDB-lite"/>
    </source>
</evidence>
<accession>A0A1E4RVM6</accession>
<dbReference type="EMBL" id="KV453942">
    <property type="protein sequence ID" value="ODV71290.1"/>
    <property type="molecule type" value="Genomic_DNA"/>
</dbReference>